<dbReference type="Proteomes" id="UP000032142">
    <property type="component" value="Unassembled WGS sequence"/>
</dbReference>
<dbReference type="AlphaFoldDB" id="A0A0B0PQ78"/>
<evidence type="ECO:0000313" key="2">
    <source>
        <dbReference type="Proteomes" id="UP000032142"/>
    </source>
</evidence>
<proteinExistence type="predicted"/>
<reference evidence="2" key="1">
    <citation type="submission" date="2014-09" db="EMBL/GenBank/DDBJ databases">
        <authorList>
            <person name="Mudge J."/>
            <person name="Ramaraj T."/>
            <person name="Lindquist I.E."/>
            <person name="Bharti A.K."/>
            <person name="Sundararajan A."/>
            <person name="Cameron C.T."/>
            <person name="Woodward J.E."/>
            <person name="May G.D."/>
            <person name="Brubaker C."/>
            <person name="Broadhvest J."/>
            <person name="Wilkins T.A."/>
        </authorList>
    </citation>
    <scope>NUCLEOTIDE SEQUENCE</scope>
    <source>
        <strain evidence="2">cv. AKA8401</strain>
    </source>
</reference>
<evidence type="ECO:0000313" key="1">
    <source>
        <dbReference type="EMBL" id="KHG27145.1"/>
    </source>
</evidence>
<sequence>MRASKTMASICDSDLCVCKTLSRTVGIDM</sequence>
<organism evidence="1 2">
    <name type="scientific">Gossypium arboreum</name>
    <name type="common">Tree cotton</name>
    <name type="synonym">Gossypium nanking</name>
    <dbReference type="NCBI Taxonomy" id="29729"/>
    <lineage>
        <taxon>Eukaryota</taxon>
        <taxon>Viridiplantae</taxon>
        <taxon>Streptophyta</taxon>
        <taxon>Embryophyta</taxon>
        <taxon>Tracheophyta</taxon>
        <taxon>Spermatophyta</taxon>
        <taxon>Magnoliopsida</taxon>
        <taxon>eudicotyledons</taxon>
        <taxon>Gunneridae</taxon>
        <taxon>Pentapetalae</taxon>
        <taxon>rosids</taxon>
        <taxon>malvids</taxon>
        <taxon>Malvales</taxon>
        <taxon>Malvaceae</taxon>
        <taxon>Malvoideae</taxon>
        <taxon>Gossypium</taxon>
    </lineage>
</organism>
<dbReference type="EMBL" id="KN440060">
    <property type="protein sequence ID" value="KHG27145.1"/>
    <property type="molecule type" value="Genomic_DNA"/>
</dbReference>
<name>A0A0B0PQ78_GOSAR</name>
<protein>
    <submittedName>
        <fullName evidence="1">Uncharacterized protein</fullName>
    </submittedName>
</protein>
<accession>A0A0B0PQ78</accession>
<keyword evidence="2" id="KW-1185">Reference proteome</keyword>
<gene>
    <name evidence="1" type="ORF">F383_33430</name>
</gene>